<comment type="caution">
    <text evidence="1">The sequence shown here is derived from an EMBL/GenBank/DDBJ whole genome shotgun (WGS) entry which is preliminary data.</text>
</comment>
<gene>
    <name evidence="1" type="ORF">SDC9_84419</name>
</gene>
<reference evidence="1" key="1">
    <citation type="submission" date="2019-08" db="EMBL/GenBank/DDBJ databases">
        <authorList>
            <person name="Kucharzyk K."/>
            <person name="Murdoch R.W."/>
            <person name="Higgins S."/>
            <person name="Loffler F."/>
        </authorList>
    </citation>
    <scope>NUCLEOTIDE SEQUENCE</scope>
</reference>
<organism evidence="1">
    <name type="scientific">bioreactor metagenome</name>
    <dbReference type="NCBI Taxonomy" id="1076179"/>
    <lineage>
        <taxon>unclassified sequences</taxon>
        <taxon>metagenomes</taxon>
        <taxon>ecological metagenomes</taxon>
    </lineage>
</organism>
<accession>A0A644ZA91</accession>
<name>A0A644ZA91_9ZZZZ</name>
<dbReference type="AlphaFoldDB" id="A0A644ZA91"/>
<sequence>MDELRRSGMIRNPLSAGSLPWLVQALVAYQRQTLYRRLIEAGAQSQFAAGQVAEHLTQCPGLKPAAAAQQIG</sequence>
<evidence type="ECO:0000313" key="1">
    <source>
        <dbReference type="EMBL" id="MPM37800.1"/>
    </source>
</evidence>
<dbReference type="EMBL" id="VSSQ01008068">
    <property type="protein sequence ID" value="MPM37800.1"/>
    <property type="molecule type" value="Genomic_DNA"/>
</dbReference>
<proteinExistence type="predicted"/>
<protein>
    <submittedName>
        <fullName evidence="1">Uncharacterized protein</fullName>
    </submittedName>
</protein>